<accession>A0AAE1LHX2</accession>
<evidence type="ECO:0000313" key="1">
    <source>
        <dbReference type="EMBL" id="KAK3918697.1"/>
    </source>
</evidence>
<reference evidence="1" key="1">
    <citation type="submission" date="2021-07" db="EMBL/GenBank/DDBJ databases">
        <authorList>
            <person name="Catto M.A."/>
            <person name="Jacobson A."/>
            <person name="Kennedy G."/>
            <person name="Labadie P."/>
            <person name="Hunt B.G."/>
            <person name="Srinivasan R."/>
        </authorList>
    </citation>
    <scope>NUCLEOTIDE SEQUENCE</scope>
    <source>
        <strain evidence="1">PL_HMW_Pooled</strain>
        <tissue evidence="1">Head</tissue>
    </source>
</reference>
<sequence>MVSAGLRTGEVACLIGHESETHQREKNDIRTRKCAGHRCMFAFPHYFTLICGSSLVYFHRPSYFLRLSMCSLFPLSIGRVAKLSLCCVKDLLLVLFHVFLFHSECSLLSTNVTVKSVLHE</sequence>
<comment type="caution">
    <text evidence="1">The sequence shown here is derived from an EMBL/GenBank/DDBJ whole genome shotgun (WGS) entry which is preliminary data.</text>
</comment>
<evidence type="ECO:0000313" key="2">
    <source>
        <dbReference type="Proteomes" id="UP001219518"/>
    </source>
</evidence>
<reference evidence="1" key="2">
    <citation type="journal article" date="2023" name="BMC Genomics">
        <title>Pest status, molecular evolution, and epigenetic factors derived from the genome assembly of Frankliniella fusca, a thysanopteran phytovirus vector.</title>
        <authorList>
            <person name="Catto M.A."/>
            <person name="Labadie P.E."/>
            <person name="Jacobson A.L."/>
            <person name="Kennedy G.G."/>
            <person name="Srinivasan R."/>
            <person name="Hunt B.G."/>
        </authorList>
    </citation>
    <scope>NUCLEOTIDE SEQUENCE</scope>
    <source>
        <strain evidence="1">PL_HMW_Pooled</strain>
    </source>
</reference>
<protein>
    <submittedName>
        <fullName evidence="1">Replicase polyprotein 1ab</fullName>
    </submittedName>
</protein>
<proteinExistence type="predicted"/>
<gene>
    <name evidence="1" type="ORF">KUF71_007944</name>
</gene>
<name>A0AAE1LHX2_9NEOP</name>
<keyword evidence="2" id="KW-1185">Reference proteome</keyword>
<organism evidence="1 2">
    <name type="scientific">Frankliniella fusca</name>
    <dbReference type="NCBI Taxonomy" id="407009"/>
    <lineage>
        <taxon>Eukaryota</taxon>
        <taxon>Metazoa</taxon>
        <taxon>Ecdysozoa</taxon>
        <taxon>Arthropoda</taxon>
        <taxon>Hexapoda</taxon>
        <taxon>Insecta</taxon>
        <taxon>Pterygota</taxon>
        <taxon>Neoptera</taxon>
        <taxon>Paraneoptera</taxon>
        <taxon>Thysanoptera</taxon>
        <taxon>Terebrantia</taxon>
        <taxon>Thripoidea</taxon>
        <taxon>Thripidae</taxon>
        <taxon>Frankliniella</taxon>
    </lineage>
</organism>
<dbReference type="Proteomes" id="UP001219518">
    <property type="component" value="Unassembled WGS sequence"/>
</dbReference>
<dbReference type="EMBL" id="JAHWGI010000960">
    <property type="protein sequence ID" value="KAK3918697.1"/>
    <property type="molecule type" value="Genomic_DNA"/>
</dbReference>
<dbReference type="AlphaFoldDB" id="A0AAE1LHX2"/>